<sequence length="295" mass="34193">MANNLRVTDLAVNLQSLNMGATDTAAWNKHITSTCTIKPSFLTLPQELRDHIYSFLPLVTQDDYVRVGRRQDDNWDPMLLTLGAGCRELKQYNTLAATCRITYQDASKIFYRHNKLYVLHQVEHKEPIFTITAPSWLRRSSLAKDSNIIPSCRISTLRIWGTEREIQGERSWDSSSYYPALHVSWCVESGCYKVTLSLETPSRLDKLEKGIWEDMMTEATKVVIDRINHYLAEKQHMDADTVEMVAKHWVYAQQLMADETGVYNGYVLDYNEDVRFETVDTPSGPMWFLHDDRKR</sequence>
<dbReference type="AlphaFoldDB" id="A0A9Q8L671"/>
<proteinExistence type="predicted"/>
<dbReference type="KEGG" id="ffu:CLAFUR5_01498"/>
<dbReference type="PANTHER" id="PTHR42085:SF8">
    <property type="entry name" value="F-BOX DOMAIN-CONTAINING PROTEIN"/>
    <property type="match status" value="1"/>
</dbReference>
<evidence type="ECO:0008006" key="3">
    <source>
        <dbReference type="Google" id="ProtNLM"/>
    </source>
</evidence>
<dbReference type="RefSeq" id="XP_047755850.1">
    <property type="nucleotide sequence ID" value="XM_047900646.1"/>
</dbReference>
<keyword evidence="2" id="KW-1185">Reference proteome</keyword>
<gene>
    <name evidence="1" type="ORF">CLAFUR5_01498</name>
</gene>
<organism evidence="1 2">
    <name type="scientific">Passalora fulva</name>
    <name type="common">Tomato leaf mold</name>
    <name type="synonym">Cladosporium fulvum</name>
    <dbReference type="NCBI Taxonomy" id="5499"/>
    <lineage>
        <taxon>Eukaryota</taxon>
        <taxon>Fungi</taxon>
        <taxon>Dikarya</taxon>
        <taxon>Ascomycota</taxon>
        <taxon>Pezizomycotina</taxon>
        <taxon>Dothideomycetes</taxon>
        <taxon>Dothideomycetidae</taxon>
        <taxon>Mycosphaerellales</taxon>
        <taxon>Mycosphaerellaceae</taxon>
        <taxon>Fulvia</taxon>
    </lineage>
</organism>
<reference evidence="1" key="1">
    <citation type="submission" date="2021-12" db="EMBL/GenBank/DDBJ databases">
        <authorList>
            <person name="Zaccaron A."/>
            <person name="Stergiopoulos I."/>
        </authorList>
    </citation>
    <scope>NUCLEOTIDE SEQUENCE</scope>
    <source>
        <strain evidence="1">Race5_Kim</strain>
    </source>
</reference>
<evidence type="ECO:0000313" key="1">
    <source>
        <dbReference type="EMBL" id="UJO11484.1"/>
    </source>
</evidence>
<reference evidence="1" key="2">
    <citation type="journal article" date="2022" name="Microb. Genom.">
        <title>A chromosome-scale genome assembly of the tomato pathogen Cladosporium fulvum reveals a compartmentalized genome architecture and the presence of a dispensable chromosome.</title>
        <authorList>
            <person name="Zaccaron A.Z."/>
            <person name="Chen L.H."/>
            <person name="Samaras A."/>
            <person name="Stergiopoulos I."/>
        </authorList>
    </citation>
    <scope>NUCLEOTIDE SEQUENCE</scope>
    <source>
        <strain evidence="1">Race5_Kim</strain>
    </source>
</reference>
<protein>
    <recommendedName>
        <fullName evidence="3">F-box domain-containing protein</fullName>
    </recommendedName>
</protein>
<dbReference type="Proteomes" id="UP000756132">
    <property type="component" value="Chromosome 1"/>
</dbReference>
<dbReference type="OrthoDB" id="3640077at2759"/>
<name>A0A9Q8L671_PASFU</name>
<dbReference type="EMBL" id="CP090163">
    <property type="protein sequence ID" value="UJO11484.1"/>
    <property type="molecule type" value="Genomic_DNA"/>
</dbReference>
<accession>A0A9Q8L671</accession>
<dbReference type="PANTHER" id="PTHR42085">
    <property type="entry name" value="F-BOX DOMAIN-CONTAINING PROTEIN"/>
    <property type="match status" value="1"/>
</dbReference>
<dbReference type="GeneID" id="71981376"/>
<dbReference type="InterPro" id="IPR038883">
    <property type="entry name" value="AN11006-like"/>
</dbReference>
<evidence type="ECO:0000313" key="2">
    <source>
        <dbReference type="Proteomes" id="UP000756132"/>
    </source>
</evidence>